<evidence type="ECO:0000259" key="2">
    <source>
        <dbReference type="Pfam" id="PF00144"/>
    </source>
</evidence>
<dbReference type="Proteomes" id="UP000192132">
    <property type="component" value="Unassembled WGS sequence"/>
</dbReference>
<feature type="chain" id="PRO_5012978340" evidence="1">
    <location>
        <begin position="23"/>
        <end position="440"/>
    </location>
</feature>
<dbReference type="EMBL" id="MLCN01000037">
    <property type="protein sequence ID" value="ONG38160.1"/>
    <property type="molecule type" value="Genomic_DNA"/>
</dbReference>
<feature type="signal peptide" evidence="1">
    <location>
        <begin position="1"/>
        <end position="22"/>
    </location>
</feature>
<protein>
    <submittedName>
        <fullName evidence="3">6-aminohexanoate hydrolase</fullName>
    </submittedName>
</protein>
<dbReference type="InterPro" id="IPR012338">
    <property type="entry name" value="Beta-lactam/transpept-like"/>
</dbReference>
<evidence type="ECO:0000256" key="1">
    <source>
        <dbReference type="SAM" id="SignalP"/>
    </source>
</evidence>
<dbReference type="PANTHER" id="PTHR43283">
    <property type="entry name" value="BETA-LACTAMASE-RELATED"/>
    <property type="match status" value="1"/>
</dbReference>
<name>A0A1S8CRT6_9GAMM</name>
<dbReference type="STRING" id="1907941.BKE30_13140"/>
<reference evidence="3 4" key="1">
    <citation type="submission" date="2016-10" db="EMBL/GenBank/DDBJ databases">
        <title>Draft Genome sequence of Alkanindiges sp. strain H1.</title>
        <authorList>
            <person name="Subhash Y."/>
            <person name="Lee S."/>
        </authorList>
    </citation>
    <scope>NUCLEOTIDE SEQUENCE [LARGE SCALE GENOMIC DNA]</scope>
    <source>
        <strain evidence="3 4">H1</strain>
    </source>
</reference>
<organism evidence="3 4">
    <name type="scientific">Alkanindiges hydrocarboniclasticus</name>
    <dbReference type="NCBI Taxonomy" id="1907941"/>
    <lineage>
        <taxon>Bacteria</taxon>
        <taxon>Pseudomonadati</taxon>
        <taxon>Pseudomonadota</taxon>
        <taxon>Gammaproteobacteria</taxon>
        <taxon>Moraxellales</taxon>
        <taxon>Moraxellaceae</taxon>
        <taxon>Alkanindiges</taxon>
    </lineage>
</organism>
<keyword evidence="3" id="KW-0378">Hydrolase</keyword>
<dbReference type="InterPro" id="IPR001466">
    <property type="entry name" value="Beta-lactam-related"/>
</dbReference>
<dbReference type="PANTHER" id="PTHR43283:SF7">
    <property type="entry name" value="BETA-LACTAMASE-RELATED DOMAIN-CONTAINING PROTEIN"/>
    <property type="match status" value="1"/>
</dbReference>
<feature type="domain" description="Beta-lactamase-related" evidence="2">
    <location>
        <begin position="129"/>
        <end position="412"/>
    </location>
</feature>
<proteinExistence type="predicted"/>
<comment type="caution">
    <text evidence="3">The sequence shown here is derived from an EMBL/GenBank/DDBJ whole genome shotgun (WGS) entry which is preliminary data.</text>
</comment>
<accession>A0A1S8CRT6</accession>
<keyword evidence="4" id="KW-1185">Reference proteome</keyword>
<dbReference type="GO" id="GO:0016787">
    <property type="term" value="F:hydrolase activity"/>
    <property type="evidence" value="ECO:0007669"/>
    <property type="project" value="UniProtKB-KW"/>
</dbReference>
<gene>
    <name evidence="3" type="ORF">BKE30_13140</name>
</gene>
<evidence type="ECO:0000313" key="4">
    <source>
        <dbReference type="Proteomes" id="UP000192132"/>
    </source>
</evidence>
<evidence type="ECO:0000313" key="3">
    <source>
        <dbReference type="EMBL" id="ONG38160.1"/>
    </source>
</evidence>
<dbReference type="Pfam" id="PF00144">
    <property type="entry name" value="Beta-lactamase"/>
    <property type="match status" value="1"/>
</dbReference>
<dbReference type="SUPFAM" id="SSF56601">
    <property type="entry name" value="beta-lactamase/transpeptidase-like"/>
    <property type="match status" value="1"/>
</dbReference>
<dbReference type="AlphaFoldDB" id="A0A1S8CRT6"/>
<keyword evidence="1" id="KW-0732">Signal</keyword>
<dbReference type="InterPro" id="IPR050789">
    <property type="entry name" value="Diverse_Enzym_Activities"/>
</dbReference>
<dbReference type="Gene3D" id="3.40.710.10">
    <property type="entry name" value="DD-peptidase/beta-lactamase superfamily"/>
    <property type="match status" value="1"/>
</dbReference>
<sequence length="440" mass="48336">MQCAIPLILGASGLLTQLYAHAAPTKPQYLSAQDSDPVNMGWMQGFPPPKDKQLKFADGSFFEFPAMRWSVVHMRDFMPTVNVSRGLGTPSTLAYQLDPKIDALKFRPLQGKQDITWQDSLALNYTDGIVVLHQGHIVYERYMGALTPDKQHAAMSVTKSLTGTLAAILVAEGKLDDKKPVIDYIPDLKNSAFADATVRQVLDMTTSLQFSEDYANPEAEIWSYSAAGNPLPKPQGYKGAIGYYQALQTVKKSGQHGEAFGYKTPNADLAGWLVARASGQSVNQLLSERIWNKLGMEQDSYYSVDELGVPFAGGGFNAGLRDMARFGELIRNHGRWHDKQVIPAQAVKEIAAGGSKVAFAKGDHPELTNWSYRDMWWHTGNTHGAFAARGVHGQTIYIDPKAEMVIVRFASHPIAANSANDPISLPAYAALADYLMRVKN</sequence>